<dbReference type="HOGENOM" id="CLU_021310_1_0_10"/>
<keyword evidence="7" id="KW-0464">Manganese</keyword>
<feature type="transmembrane region" description="Helical" evidence="9">
    <location>
        <begin position="37"/>
        <end position="55"/>
    </location>
</feature>
<feature type="binding site" evidence="8">
    <location>
        <position position="237"/>
    </location>
    <ligand>
        <name>Mn(2+)</name>
        <dbReference type="ChEBI" id="CHEBI:29035"/>
    </ligand>
</feature>
<dbReference type="GeneID" id="77849946"/>
<dbReference type="PANTHER" id="PTHR47371:SF3">
    <property type="entry name" value="PHOSPHOGLYCEROL TRANSFERASE I"/>
    <property type="match status" value="1"/>
</dbReference>
<keyword evidence="12" id="KW-1185">Reference proteome</keyword>
<dbReference type="GO" id="GO:0046872">
    <property type="term" value="F:metal ion binding"/>
    <property type="evidence" value="ECO:0007669"/>
    <property type="project" value="UniProtKB-KW"/>
</dbReference>
<dbReference type="PATRIC" id="fig|742726.3.peg.2890"/>
<evidence type="ECO:0000256" key="8">
    <source>
        <dbReference type="PIRSR" id="PIRSR005091-3"/>
    </source>
</evidence>
<name>K0WS51_9BACT</name>
<dbReference type="CDD" id="cd16015">
    <property type="entry name" value="LTA_synthase"/>
    <property type="match status" value="1"/>
</dbReference>
<keyword evidence="4 9" id="KW-1133">Transmembrane helix</keyword>
<dbReference type="InterPro" id="IPR050448">
    <property type="entry name" value="OpgB/LTA_synthase_biosynth"/>
</dbReference>
<dbReference type="PIRSF" id="PIRSF005091">
    <property type="entry name" value="Mmb_sulf_HI1246"/>
    <property type="match status" value="1"/>
</dbReference>
<dbReference type="OrthoDB" id="9777768at2"/>
<organism evidence="11 12">
    <name type="scientific">Barnesiella intestinihominis YIT 11860</name>
    <dbReference type="NCBI Taxonomy" id="742726"/>
    <lineage>
        <taxon>Bacteria</taxon>
        <taxon>Pseudomonadati</taxon>
        <taxon>Bacteroidota</taxon>
        <taxon>Bacteroidia</taxon>
        <taxon>Bacteroidales</taxon>
        <taxon>Barnesiellaceae</taxon>
        <taxon>Barnesiella</taxon>
    </lineage>
</organism>
<evidence type="ECO:0000313" key="11">
    <source>
        <dbReference type="EMBL" id="EJZ62092.1"/>
    </source>
</evidence>
<dbReference type="AlphaFoldDB" id="K0WS51"/>
<evidence type="ECO:0000256" key="4">
    <source>
        <dbReference type="ARBA" id="ARBA00022989"/>
    </source>
</evidence>
<proteinExistence type="predicted"/>
<sequence>MKRWSLPVALAVCIFLKFILFDVIWSSDTTFQSFSQPESYLIKGAIALLLAFPTVFFRSRWYAGIVCFLLDILLVANLMYWRTYYTAIPWNSYFLAGNLADFMGSVYASVRWCDGLFFAMTLGLLFYTSRYGDLRSSRSETKRRAVWFAAGFLICVVATVGLTFARGGFQRSYEKRNTCATPTFTVFGTLCYEFVKESMSITPEIHSEIERWLSATSRSYPVSGVEHRKHCVVILAESFEGWMLERNVEGKEVTPYLNRWLKDSCTLYAPRVQTQVRGGRSIDAQLLVNTGLLPIANGAYSIRFPNHRYPSLAKALKQACGEKGRMVGMTSDKRIVWNQQGVAMAFGFDRLYDEKSFTKEERMGVKKRVGDYPFLQQCAEKIAEEIAGSGDSSRCFFQLVTYSGHGPFIIPDEYKRISFSPGMPEVLNNYLTAANYTDYAIGKFIERLQEEGLFDETMIVVTGDHEGLAYLRQSLCETKEGGGLVSPFEYTPFIVINSPVGMRYEKVMGQVDIYSTLLDLTGLDDYGWKGMGQSILDPSHLGVAAIWNLTIAGDTTGICPEAIERMKQSWRISDLMIRGDYFRSDF</sequence>
<dbReference type="SUPFAM" id="SSF53649">
    <property type="entry name" value="Alkaline phosphatase-like"/>
    <property type="match status" value="1"/>
</dbReference>
<feature type="binding site" evidence="8">
    <location>
        <position position="464"/>
    </location>
    <ligand>
        <name>Mn(2+)</name>
        <dbReference type="ChEBI" id="CHEBI:29035"/>
    </ligand>
</feature>
<dbReference type="Pfam" id="PF00884">
    <property type="entry name" value="Sulfatase"/>
    <property type="match status" value="1"/>
</dbReference>
<keyword evidence="5 9" id="KW-0472">Membrane</keyword>
<keyword evidence="3 9" id="KW-0812">Transmembrane</keyword>
<evidence type="ECO:0000259" key="10">
    <source>
        <dbReference type="Pfam" id="PF00884"/>
    </source>
</evidence>
<keyword evidence="7" id="KW-0479">Metal-binding</keyword>
<evidence type="ECO:0000313" key="12">
    <source>
        <dbReference type="Proteomes" id="UP000006044"/>
    </source>
</evidence>
<dbReference type="InterPro" id="IPR000917">
    <property type="entry name" value="Sulfatase_N"/>
</dbReference>
<accession>K0WS51</accession>
<evidence type="ECO:0000256" key="3">
    <source>
        <dbReference type="ARBA" id="ARBA00022692"/>
    </source>
</evidence>
<gene>
    <name evidence="11" type="ORF">HMPREF9448_02775</name>
</gene>
<dbReference type="EMBL" id="ADLE01000018">
    <property type="protein sequence ID" value="EJZ62092.1"/>
    <property type="molecule type" value="Genomic_DNA"/>
</dbReference>
<dbReference type="eggNOG" id="COG1368">
    <property type="taxonomic scope" value="Bacteria"/>
</dbReference>
<keyword evidence="2" id="KW-1003">Cell membrane</keyword>
<dbReference type="RefSeq" id="WP_008863146.1">
    <property type="nucleotide sequence ID" value="NZ_CAXSNY010000004.1"/>
</dbReference>
<feature type="active site" evidence="6">
    <location>
        <position position="281"/>
    </location>
</feature>
<evidence type="ECO:0000256" key="7">
    <source>
        <dbReference type="PIRSR" id="PIRSR005091-2"/>
    </source>
</evidence>
<comment type="subcellular location">
    <subcellularLocation>
        <location evidence="1">Cell membrane</location>
        <topology evidence="1">Multi-pass membrane protein</topology>
    </subcellularLocation>
</comment>
<evidence type="ECO:0000256" key="6">
    <source>
        <dbReference type="PIRSR" id="PIRSR005091-1"/>
    </source>
</evidence>
<feature type="transmembrane region" description="Helical" evidence="9">
    <location>
        <begin position="6"/>
        <end position="25"/>
    </location>
</feature>
<evidence type="ECO:0000256" key="9">
    <source>
        <dbReference type="SAM" id="Phobius"/>
    </source>
</evidence>
<feature type="domain" description="Sulfatase N-terminal" evidence="10">
    <location>
        <begin position="230"/>
        <end position="522"/>
    </location>
</feature>
<evidence type="ECO:0000256" key="2">
    <source>
        <dbReference type="ARBA" id="ARBA00022475"/>
    </source>
</evidence>
<evidence type="ECO:0000256" key="5">
    <source>
        <dbReference type="ARBA" id="ARBA00023136"/>
    </source>
</evidence>
<feature type="transmembrane region" description="Helical" evidence="9">
    <location>
        <begin position="145"/>
        <end position="165"/>
    </location>
</feature>
<feature type="binding site" evidence="8">
    <location>
        <position position="465"/>
    </location>
    <ligand>
        <name>Mn(2+)</name>
        <dbReference type="ChEBI" id="CHEBI:29035"/>
    </ligand>
</feature>
<dbReference type="InterPro" id="IPR017850">
    <property type="entry name" value="Alkaline_phosphatase_core_sf"/>
</dbReference>
<comment type="caution">
    <text evidence="11">The sequence shown here is derived from an EMBL/GenBank/DDBJ whole genome shotgun (WGS) entry which is preliminary data.</text>
</comment>
<dbReference type="PANTHER" id="PTHR47371">
    <property type="entry name" value="LIPOTEICHOIC ACID SYNTHASE"/>
    <property type="match status" value="1"/>
</dbReference>
<feature type="binding site" evidence="7">
    <location>
        <position position="405"/>
    </location>
    <ligand>
        <name>substrate</name>
    </ligand>
</feature>
<protein>
    <recommendedName>
        <fullName evidence="10">Sulfatase N-terminal domain-containing protein</fullName>
    </recommendedName>
</protein>
<dbReference type="InterPro" id="IPR012160">
    <property type="entry name" value="LtaS-like"/>
</dbReference>
<feature type="transmembrane region" description="Helical" evidence="9">
    <location>
        <begin position="61"/>
        <end position="81"/>
    </location>
</feature>
<evidence type="ECO:0000256" key="1">
    <source>
        <dbReference type="ARBA" id="ARBA00004651"/>
    </source>
</evidence>
<reference evidence="11 12" key="1">
    <citation type="submission" date="2012-08" db="EMBL/GenBank/DDBJ databases">
        <title>The Genome Sequence of Barnesiella intestinihominis YIT 11860.</title>
        <authorList>
            <consortium name="The Broad Institute Genome Sequencing Platform"/>
            <person name="Earl A."/>
            <person name="Ward D."/>
            <person name="Feldgarden M."/>
            <person name="Gevers D."/>
            <person name="Morotomi M."/>
            <person name="Walker B."/>
            <person name="Young S.K."/>
            <person name="Zeng Q."/>
            <person name="Gargeya S."/>
            <person name="Fitzgerald M."/>
            <person name="Haas B."/>
            <person name="Abouelleil A."/>
            <person name="Alvarado L."/>
            <person name="Arachchi H.M."/>
            <person name="Berlin A.M."/>
            <person name="Chapman S.B."/>
            <person name="Goldberg J."/>
            <person name="Griggs A."/>
            <person name="Gujja S."/>
            <person name="Hansen M."/>
            <person name="Howarth C."/>
            <person name="Imamovic A."/>
            <person name="Larimer J."/>
            <person name="McCowen C."/>
            <person name="Montmayeur A."/>
            <person name="Murphy C."/>
            <person name="Neiman D."/>
            <person name="Pearson M."/>
            <person name="Priest M."/>
            <person name="Roberts A."/>
            <person name="Saif S."/>
            <person name="Shea T."/>
            <person name="Sisk P."/>
            <person name="Sykes S."/>
            <person name="Wortman J."/>
            <person name="Nusbaum C."/>
            <person name="Birren B."/>
        </authorList>
    </citation>
    <scope>NUCLEOTIDE SEQUENCE [LARGE SCALE GENOMIC DNA]</scope>
    <source>
        <strain evidence="11 12">YIT 11860</strain>
    </source>
</reference>
<dbReference type="Proteomes" id="UP000006044">
    <property type="component" value="Unassembled WGS sequence"/>
</dbReference>
<dbReference type="Gene3D" id="3.40.720.10">
    <property type="entry name" value="Alkaline Phosphatase, subunit A"/>
    <property type="match status" value="1"/>
</dbReference>
<dbReference type="GO" id="GO:0005886">
    <property type="term" value="C:plasma membrane"/>
    <property type="evidence" value="ECO:0007669"/>
    <property type="project" value="UniProtKB-SubCell"/>
</dbReference>